<dbReference type="OrthoDB" id="5401193at2759"/>
<proteinExistence type="predicted"/>
<gene>
    <name evidence="2" type="ORF">CPAG_03505</name>
</gene>
<reference evidence="2 3" key="1">
    <citation type="submission" date="2007-06" db="EMBL/GenBank/DDBJ databases">
        <title>The Genome Sequence of Coccidioides posadasii RMSCC_3488.</title>
        <authorList>
            <consortium name="Coccidioides Genome Resources Consortium"/>
            <consortium name="The Broad Institute Genome Sequencing Platform"/>
            <person name="Henn M.R."/>
            <person name="Sykes S."/>
            <person name="Young S."/>
            <person name="Jaffe D."/>
            <person name="Berlin A."/>
            <person name="Alvarez P."/>
            <person name="Butler J."/>
            <person name="Gnerre S."/>
            <person name="Grabherr M."/>
            <person name="Mauceli E."/>
            <person name="Brockman W."/>
            <person name="Kodira C."/>
            <person name="Alvarado L."/>
            <person name="Zeng Q."/>
            <person name="Crawford M."/>
            <person name="Antoine C."/>
            <person name="Devon K."/>
            <person name="Galgiani J."/>
            <person name="Orsborn K."/>
            <person name="Lewis M.L."/>
            <person name="Nusbaum C."/>
            <person name="Galagan J."/>
            <person name="Birren B."/>
        </authorList>
    </citation>
    <scope>NUCLEOTIDE SEQUENCE [LARGE SCALE GENOMIC DNA]</scope>
    <source>
        <strain evidence="2 3">RMSCC 3488</strain>
    </source>
</reference>
<name>A0A0J6FD52_COCPO</name>
<reference evidence="3" key="2">
    <citation type="journal article" date="2009" name="Genome Res.">
        <title>Comparative genomic analyses of the human fungal pathogens Coccidioides and their relatives.</title>
        <authorList>
            <person name="Sharpton T.J."/>
            <person name="Stajich J.E."/>
            <person name="Rounsley S.D."/>
            <person name="Gardner M.J."/>
            <person name="Wortman J.R."/>
            <person name="Jordar V.S."/>
            <person name="Maiti R."/>
            <person name="Kodira C.D."/>
            <person name="Neafsey D.E."/>
            <person name="Zeng Q."/>
            <person name="Hung C.-Y."/>
            <person name="McMahan C."/>
            <person name="Muszewska A."/>
            <person name="Grynberg M."/>
            <person name="Mandel M.A."/>
            <person name="Kellner E.M."/>
            <person name="Barker B.M."/>
            <person name="Galgiani J.N."/>
            <person name="Orbach M.J."/>
            <person name="Kirkland T.N."/>
            <person name="Cole G.T."/>
            <person name="Henn M.R."/>
            <person name="Birren B.W."/>
            <person name="Taylor J.W."/>
        </authorList>
    </citation>
    <scope>NUCLEOTIDE SEQUENCE [LARGE SCALE GENOMIC DNA]</scope>
    <source>
        <strain evidence="3">RMSCC 3488</strain>
    </source>
</reference>
<feature type="compositionally biased region" description="Polar residues" evidence="1">
    <location>
        <begin position="334"/>
        <end position="350"/>
    </location>
</feature>
<feature type="compositionally biased region" description="Polar residues" evidence="1">
    <location>
        <begin position="259"/>
        <end position="268"/>
    </location>
</feature>
<accession>A0A0J6FD52</accession>
<dbReference type="AlphaFoldDB" id="A0A0J6FD52"/>
<organism evidence="2 3">
    <name type="scientific">Coccidioides posadasii RMSCC 3488</name>
    <dbReference type="NCBI Taxonomy" id="454284"/>
    <lineage>
        <taxon>Eukaryota</taxon>
        <taxon>Fungi</taxon>
        <taxon>Dikarya</taxon>
        <taxon>Ascomycota</taxon>
        <taxon>Pezizomycotina</taxon>
        <taxon>Eurotiomycetes</taxon>
        <taxon>Eurotiomycetidae</taxon>
        <taxon>Onygenales</taxon>
        <taxon>Onygenaceae</taxon>
        <taxon>Coccidioides</taxon>
    </lineage>
</organism>
<feature type="region of interest" description="Disordered" evidence="1">
    <location>
        <begin position="150"/>
        <end position="181"/>
    </location>
</feature>
<feature type="compositionally biased region" description="Low complexity" evidence="1">
    <location>
        <begin position="269"/>
        <end position="311"/>
    </location>
</feature>
<feature type="compositionally biased region" description="Polar residues" evidence="1">
    <location>
        <begin position="368"/>
        <end position="377"/>
    </location>
</feature>
<reference evidence="3" key="3">
    <citation type="journal article" date="2010" name="Genome Res.">
        <title>Population genomic sequencing of Coccidioides fungi reveals recent hybridization and transposon control.</title>
        <authorList>
            <person name="Neafsey D.E."/>
            <person name="Barker B.M."/>
            <person name="Sharpton T.J."/>
            <person name="Stajich J.E."/>
            <person name="Park D.J."/>
            <person name="Whiston E."/>
            <person name="Hung C.-Y."/>
            <person name="McMahan C."/>
            <person name="White J."/>
            <person name="Sykes S."/>
            <person name="Heiman D."/>
            <person name="Young S."/>
            <person name="Zeng Q."/>
            <person name="Abouelleil A."/>
            <person name="Aftuck L."/>
            <person name="Bessette D."/>
            <person name="Brown A."/>
            <person name="FitzGerald M."/>
            <person name="Lui A."/>
            <person name="Macdonald J.P."/>
            <person name="Priest M."/>
            <person name="Orbach M.J."/>
            <person name="Galgiani J.N."/>
            <person name="Kirkland T.N."/>
            <person name="Cole G.T."/>
            <person name="Birren B.W."/>
            <person name="Henn M.R."/>
            <person name="Taylor J.W."/>
            <person name="Rounsley S.D."/>
        </authorList>
    </citation>
    <scope>NUCLEOTIDE SEQUENCE [LARGE SCALE GENOMIC DNA]</scope>
    <source>
        <strain evidence="3">RMSCC 3488</strain>
    </source>
</reference>
<feature type="compositionally biased region" description="Low complexity" evidence="1">
    <location>
        <begin position="384"/>
        <end position="398"/>
    </location>
</feature>
<evidence type="ECO:0000313" key="2">
    <source>
        <dbReference type="EMBL" id="KMM67170.1"/>
    </source>
</evidence>
<feature type="compositionally biased region" description="Polar residues" evidence="1">
    <location>
        <begin position="212"/>
        <end position="221"/>
    </location>
</feature>
<evidence type="ECO:0000313" key="3">
    <source>
        <dbReference type="Proteomes" id="UP000054567"/>
    </source>
</evidence>
<dbReference type="EMBL" id="DS268110">
    <property type="protein sequence ID" value="KMM67170.1"/>
    <property type="molecule type" value="Genomic_DNA"/>
</dbReference>
<feature type="region of interest" description="Disordered" evidence="1">
    <location>
        <begin position="195"/>
        <end position="431"/>
    </location>
</feature>
<sequence length="431" mass="45441">MAYYEPQGWQAPVRQGSWEQPAPPSRSGTSSTAQRDDSPAFASQFDEVDRAIDNLVKSGKLFNSMPRRESVPLMMGRPYDYDGRMIGGMAPPRHHSISDYDNLRPHSASNLQGFYAAQRFQGRPSEAEQMMQAKRRLAAQRERDLRNYHQEQQYNRSLLAEMSGNKSDRSMSPAAMSEESRRELIARQHRALYGNDSSSFFPNGSLGDDGQPSGTANTTASGARGPSPRGVDPFGGLGQAHAQPGSENSGQTPAGAPAAQSTVVQQPRSRANSTSSPSSNANQASYGIFDSNQQSTSTSSATGASTDISTSHPDNNNKSATSAVGPIGSRPVPVTSQAPNPALNKRSTTPLPSPLSYGFSPSEVVGSTGPNTTSNGNEKVAPNAAPSTHTGTAGASSTGKKEPGNVGLPWGNGSGVWRSKGSLGVQASVWG</sequence>
<dbReference type="Proteomes" id="UP000054567">
    <property type="component" value="Unassembled WGS sequence"/>
</dbReference>
<feature type="region of interest" description="Disordered" evidence="1">
    <location>
        <begin position="1"/>
        <end position="45"/>
    </location>
</feature>
<protein>
    <submittedName>
        <fullName evidence="2">Uncharacterized protein</fullName>
    </submittedName>
</protein>
<evidence type="ECO:0000256" key="1">
    <source>
        <dbReference type="SAM" id="MobiDB-lite"/>
    </source>
</evidence>
<feature type="compositionally biased region" description="Polar residues" evidence="1">
    <location>
        <begin position="312"/>
        <end position="322"/>
    </location>
</feature>
<dbReference type="VEuPathDB" id="FungiDB:CPAG_03505"/>